<dbReference type="Proteomes" id="UP001231649">
    <property type="component" value="Chromosome 22"/>
</dbReference>
<protein>
    <submittedName>
        <fullName evidence="1">Uncharacterized protein</fullName>
    </submittedName>
</protein>
<proteinExistence type="predicted"/>
<organism evidence="1 2">
    <name type="scientific">Mythimna loreyi</name>
    <dbReference type="NCBI Taxonomy" id="667449"/>
    <lineage>
        <taxon>Eukaryota</taxon>
        <taxon>Metazoa</taxon>
        <taxon>Ecdysozoa</taxon>
        <taxon>Arthropoda</taxon>
        <taxon>Hexapoda</taxon>
        <taxon>Insecta</taxon>
        <taxon>Pterygota</taxon>
        <taxon>Neoptera</taxon>
        <taxon>Endopterygota</taxon>
        <taxon>Lepidoptera</taxon>
        <taxon>Glossata</taxon>
        <taxon>Ditrysia</taxon>
        <taxon>Noctuoidea</taxon>
        <taxon>Noctuidae</taxon>
        <taxon>Noctuinae</taxon>
        <taxon>Hadenini</taxon>
        <taxon>Mythimna</taxon>
    </lineage>
</organism>
<gene>
    <name evidence="1" type="ORF">PYW08_008864</name>
</gene>
<name>A0ACC2QAN3_9NEOP</name>
<dbReference type="EMBL" id="CM056798">
    <property type="protein sequence ID" value="KAJ8711910.1"/>
    <property type="molecule type" value="Genomic_DNA"/>
</dbReference>
<evidence type="ECO:0000313" key="2">
    <source>
        <dbReference type="Proteomes" id="UP001231649"/>
    </source>
</evidence>
<comment type="caution">
    <text evidence="1">The sequence shown here is derived from an EMBL/GenBank/DDBJ whole genome shotgun (WGS) entry which is preliminary data.</text>
</comment>
<accession>A0ACC2QAN3</accession>
<reference evidence="1" key="1">
    <citation type="submission" date="2023-03" db="EMBL/GenBank/DDBJ databases">
        <title>Chromosome-level genomes of two armyworms, Mythimna separata and Mythimna loreyi, provide insights into the biosynthesis and reception of sex pheromones.</title>
        <authorList>
            <person name="Zhao H."/>
        </authorList>
    </citation>
    <scope>NUCLEOTIDE SEQUENCE</scope>
    <source>
        <strain evidence="1">BeijingLab</strain>
    </source>
</reference>
<keyword evidence="2" id="KW-1185">Reference proteome</keyword>
<evidence type="ECO:0000313" key="1">
    <source>
        <dbReference type="EMBL" id="KAJ8711910.1"/>
    </source>
</evidence>
<sequence>MGSEQFLLDLVNDDSSSDDDFIFEQIVRQRRRRFRPRTDYFLWEEIDFRARFRVSRNLAKVLVNMLDSRLRRLTKRNNAITPVDQILLALQFYASGSFLRCVGDSKGVHKSTVCRAIHTVSKELAKLRPHFIFMPRNENERKATVNSFYNISRFPKVVGAIDCTHVYIQSPGGNNAEYYRNRKDSFSLNVQVVADANCYIKNIVARWPGGSHDSHIFDSSNIKGRMEDGEFGDTWLLGDRGYALRSFLLTPLANPTTAGEHLYNESHIRTRNVVERTFGCWKRRFPAIGSKLRVNLKYMQAIIVATAVLHNICRKMNEEQPPDLVDINEEIDIVHETGTNYEDSTRGELISSYFDRLADNHII</sequence>